<evidence type="ECO:0000259" key="6">
    <source>
        <dbReference type="PROSITE" id="PS51192"/>
    </source>
</evidence>
<sequence>MNYQNYLGKKGYTIYKINVNKQQMIKLYNELNVKPHIQGQPHLIHSQYPVYRESSTKLYIPRYYGLEHFGIIENKLSKGNPINLEFNGDLFPYQHNIIDKYISNVKDSGGGLLDVEPGKGKTVMALNIISRLKTKTLVVVHKTFLMNQWIERIETFLPGARIGKIQGDIIDIENKDIVIGMLQSLSSKEYDTQIWDQFGLTVFDECHHLSAEVFSKIMINIVTNYTLGLSGTMKRKDGLTKVFEYFIGPVIHKEKTDLTTEVLIKSIHVDFNNFDQVKTDFRGNPLYSLMINELDCKERNDFIISVVKKELTKNPNQQIMILSNTKNLLHQLHEGIEKFEQSIGYYLGGMKEEKLKESESKKIILATYAMASEGLDIKTLTTLLMSTPKSDVCQSVGRILRSKHETPMVIDIVDNHTLFQNQYKKRCTYYKSKNYLIQHYDNPHNYYQDNETERETKRSQKNKEQKIKCLINL</sequence>
<evidence type="ECO:0000256" key="4">
    <source>
        <dbReference type="ARBA" id="ARBA00022840"/>
    </source>
</evidence>
<keyword evidence="4" id="KW-0067">ATP-binding</keyword>
<feature type="compositionally biased region" description="Basic and acidic residues" evidence="5">
    <location>
        <begin position="451"/>
        <end position="465"/>
    </location>
</feature>
<dbReference type="Pfam" id="PF04851">
    <property type="entry name" value="ResIII"/>
    <property type="match status" value="1"/>
</dbReference>
<dbReference type="GO" id="GO:0016787">
    <property type="term" value="F:hydrolase activity"/>
    <property type="evidence" value="ECO:0007669"/>
    <property type="project" value="UniProtKB-KW"/>
</dbReference>
<reference evidence="7" key="1">
    <citation type="journal article" date="2020" name="Nature">
        <title>Giant virus diversity and host interactions through global metagenomics.</title>
        <authorList>
            <person name="Schulz F."/>
            <person name="Roux S."/>
            <person name="Paez-Espino D."/>
            <person name="Jungbluth S."/>
            <person name="Walsh D.A."/>
            <person name="Denef V.J."/>
            <person name="McMahon K.D."/>
            <person name="Konstantinidis K.T."/>
            <person name="Eloe-Fadrosh E.A."/>
            <person name="Kyrpides N.C."/>
            <person name="Woyke T."/>
        </authorList>
    </citation>
    <scope>NUCLEOTIDE SEQUENCE</scope>
    <source>
        <strain evidence="7">GVMAG-M-3300023174-107</strain>
    </source>
</reference>
<dbReference type="PANTHER" id="PTHR11274:SF0">
    <property type="entry name" value="GENERAL TRANSCRIPTION AND DNA REPAIR FACTOR IIH HELICASE SUBUNIT XPB"/>
    <property type="match status" value="1"/>
</dbReference>
<dbReference type="InterPro" id="IPR050615">
    <property type="entry name" value="ATP-dep_DNA_Helicase"/>
</dbReference>
<dbReference type="InterPro" id="IPR027417">
    <property type="entry name" value="P-loop_NTPase"/>
</dbReference>
<protein>
    <recommendedName>
        <fullName evidence="6">Helicase ATP-binding domain-containing protein</fullName>
    </recommendedName>
</protein>
<feature type="region of interest" description="Disordered" evidence="5">
    <location>
        <begin position="446"/>
        <end position="465"/>
    </location>
</feature>
<dbReference type="InterPro" id="IPR006935">
    <property type="entry name" value="Helicase/UvrB_N"/>
</dbReference>
<keyword evidence="1" id="KW-0547">Nucleotide-binding</keyword>
<organism evidence="7">
    <name type="scientific">viral metagenome</name>
    <dbReference type="NCBI Taxonomy" id="1070528"/>
    <lineage>
        <taxon>unclassified sequences</taxon>
        <taxon>metagenomes</taxon>
        <taxon>organismal metagenomes</taxon>
    </lineage>
</organism>
<dbReference type="AlphaFoldDB" id="A0A6C0D2D8"/>
<proteinExistence type="predicted"/>
<dbReference type="InterPro" id="IPR014001">
    <property type="entry name" value="Helicase_ATP-bd"/>
</dbReference>
<accession>A0A6C0D2D8</accession>
<name>A0A6C0D2D8_9ZZZZ</name>
<dbReference type="SUPFAM" id="SSF52540">
    <property type="entry name" value="P-loop containing nucleoside triphosphate hydrolases"/>
    <property type="match status" value="2"/>
</dbReference>
<dbReference type="Gene3D" id="3.40.50.300">
    <property type="entry name" value="P-loop containing nucleotide triphosphate hydrolases"/>
    <property type="match status" value="2"/>
</dbReference>
<dbReference type="GO" id="GO:0004386">
    <property type="term" value="F:helicase activity"/>
    <property type="evidence" value="ECO:0007669"/>
    <property type="project" value="UniProtKB-KW"/>
</dbReference>
<dbReference type="GO" id="GO:0005524">
    <property type="term" value="F:ATP binding"/>
    <property type="evidence" value="ECO:0007669"/>
    <property type="project" value="UniProtKB-KW"/>
</dbReference>
<dbReference type="PROSITE" id="PS51192">
    <property type="entry name" value="HELICASE_ATP_BIND_1"/>
    <property type="match status" value="1"/>
</dbReference>
<evidence type="ECO:0000256" key="3">
    <source>
        <dbReference type="ARBA" id="ARBA00022806"/>
    </source>
</evidence>
<dbReference type="SMART" id="SM00487">
    <property type="entry name" value="DEXDc"/>
    <property type="match status" value="1"/>
</dbReference>
<evidence type="ECO:0000256" key="5">
    <source>
        <dbReference type="SAM" id="MobiDB-lite"/>
    </source>
</evidence>
<evidence type="ECO:0000313" key="7">
    <source>
        <dbReference type="EMBL" id="QHT10687.1"/>
    </source>
</evidence>
<dbReference type="PANTHER" id="PTHR11274">
    <property type="entry name" value="RAD25/XP-B DNA REPAIR HELICASE"/>
    <property type="match status" value="1"/>
</dbReference>
<dbReference type="GO" id="GO:0003677">
    <property type="term" value="F:DNA binding"/>
    <property type="evidence" value="ECO:0007669"/>
    <property type="project" value="InterPro"/>
</dbReference>
<keyword evidence="3" id="KW-0347">Helicase</keyword>
<dbReference type="InterPro" id="IPR001650">
    <property type="entry name" value="Helicase_C-like"/>
</dbReference>
<dbReference type="CDD" id="cd17926">
    <property type="entry name" value="DEXHc_RE"/>
    <property type="match status" value="1"/>
</dbReference>
<feature type="domain" description="Helicase ATP-binding" evidence="6">
    <location>
        <begin position="102"/>
        <end position="251"/>
    </location>
</feature>
<dbReference type="Pfam" id="PF00271">
    <property type="entry name" value="Helicase_C"/>
    <property type="match status" value="1"/>
</dbReference>
<dbReference type="EMBL" id="MN739524">
    <property type="protein sequence ID" value="QHT10687.1"/>
    <property type="molecule type" value="Genomic_DNA"/>
</dbReference>
<evidence type="ECO:0000256" key="1">
    <source>
        <dbReference type="ARBA" id="ARBA00022741"/>
    </source>
</evidence>
<keyword evidence="2" id="KW-0378">Hydrolase</keyword>
<evidence type="ECO:0000256" key="2">
    <source>
        <dbReference type="ARBA" id="ARBA00022801"/>
    </source>
</evidence>